<protein>
    <submittedName>
        <fullName evidence="1">Uncharacterized protein</fullName>
    </submittedName>
</protein>
<proteinExistence type="predicted"/>
<organism evidence="1 2">
    <name type="scientific">Caerostris extrusa</name>
    <name type="common">Bark spider</name>
    <name type="synonym">Caerostris bankana</name>
    <dbReference type="NCBI Taxonomy" id="172846"/>
    <lineage>
        <taxon>Eukaryota</taxon>
        <taxon>Metazoa</taxon>
        <taxon>Ecdysozoa</taxon>
        <taxon>Arthropoda</taxon>
        <taxon>Chelicerata</taxon>
        <taxon>Arachnida</taxon>
        <taxon>Araneae</taxon>
        <taxon>Araneomorphae</taxon>
        <taxon>Entelegynae</taxon>
        <taxon>Araneoidea</taxon>
        <taxon>Araneidae</taxon>
        <taxon>Caerostris</taxon>
    </lineage>
</organism>
<name>A0AAV4UN75_CAEEX</name>
<dbReference type="Proteomes" id="UP001054945">
    <property type="component" value="Unassembled WGS sequence"/>
</dbReference>
<gene>
    <name evidence="1" type="ORF">CEXT_387601</name>
</gene>
<keyword evidence="2" id="KW-1185">Reference proteome</keyword>
<comment type="caution">
    <text evidence="1">The sequence shown here is derived from an EMBL/GenBank/DDBJ whole genome shotgun (WGS) entry which is preliminary data.</text>
</comment>
<dbReference type="AlphaFoldDB" id="A0AAV4UN75"/>
<accession>A0AAV4UN75</accession>
<evidence type="ECO:0000313" key="2">
    <source>
        <dbReference type="Proteomes" id="UP001054945"/>
    </source>
</evidence>
<sequence length="109" mass="12379">MLVSPILIASRGDLQSEKITNPSVRPEIFESFRYKATASLIAVSSLMKLEAIRPVFILWWYLLPFGSRKKMPAPPLIRNLSGDPSVYAVARVPYESLCMVSRPFCLRMF</sequence>
<evidence type="ECO:0000313" key="1">
    <source>
        <dbReference type="EMBL" id="GIY59165.1"/>
    </source>
</evidence>
<reference evidence="1 2" key="1">
    <citation type="submission" date="2021-06" db="EMBL/GenBank/DDBJ databases">
        <title>Caerostris extrusa draft genome.</title>
        <authorList>
            <person name="Kono N."/>
            <person name="Arakawa K."/>
        </authorList>
    </citation>
    <scope>NUCLEOTIDE SEQUENCE [LARGE SCALE GENOMIC DNA]</scope>
</reference>
<dbReference type="EMBL" id="BPLR01013174">
    <property type="protein sequence ID" value="GIY59165.1"/>
    <property type="molecule type" value="Genomic_DNA"/>
</dbReference>